<gene>
    <name evidence="12" type="primary">radA</name>
    <name evidence="16" type="ORF">EDC30_101176</name>
</gene>
<comment type="function">
    <text evidence="11">Can catalyze the hydrolysis of ATP in the presence of single-stranded DNA, the ATP-dependent uptake of single-stranded DNA by duplex DNA, and the ATP-dependent hybridization of homologous single-stranded DNAs. It interacts with LexA causing its activation and leading to its autocatalytic cleavage.</text>
</comment>
<dbReference type="GO" id="GO:0140664">
    <property type="term" value="F:ATP-dependent DNA damage sensor activity"/>
    <property type="evidence" value="ECO:0007669"/>
    <property type="project" value="InterPro"/>
</dbReference>
<evidence type="ECO:0000256" key="8">
    <source>
        <dbReference type="ARBA" id="ARBA00023016"/>
    </source>
</evidence>
<keyword evidence="5" id="KW-0378">Hydrolase</keyword>
<feature type="region of interest" description="Lon-protease-like" evidence="12">
    <location>
        <begin position="352"/>
        <end position="457"/>
    </location>
</feature>
<keyword evidence="17" id="KW-1185">Reference proteome</keyword>
<evidence type="ECO:0000256" key="6">
    <source>
        <dbReference type="ARBA" id="ARBA00022833"/>
    </source>
</evidence>
<reference evidence="16 17" key="1">
    <citation type="submission" date="2019-03" db="EMBL/GenBank/DDBJ databases">
        <title>Genomic Encyclopedia of Type Strains, Phase IV (KMG-IV): sequencing the most valuable type-strain genomes for metagenomic binning, comparative biology and taxonomic classification.</title>
        <authorList>
            <person name="Goeker M."/>
        </authorList>
    </citation>
    <scope>NUCLEOTIDE SEQUENCE [LARGE SCALE GENOMIC DNA]</scope>
    <source>
        <strain evidence="16 17">DSM 7445</strain>
    </source>
</reference>
<evidence type="ECO:0000313" key="17">
    <source>
        <dbReference type="Proteomes" id="UP000295382"/>
    </source>
</evidence>
<dbReference type="InterPro" id="IPR008269">
    <property type="entry name" value="Lon_proteolytic"/>
</dbReference>
<proteinExistence type="inferred from homology"/>
<dbReference type="InterPro" id="IPR020588">
    <property type="entry name" value="RecA_ATP-bd"/>
</dbReference>
<keyword evidence="6 14" id="KW-0862">Zinc</keyword>
<evidence type="ECO:0000256" key="4">
    <source>
        <dbReference type="ARBA" id="ARBA00022771"/>
    </source>
</evidence>
<feature type="domain" description="RecA family profile 1" evidence="15">
    <location>
        <begin position="68"/>
        <end position="216"/>
    </location>
</feature>
<dbReference type="InterPro" id="IPR041166">
    <property type="entry name" value="Rubredoxin_2"/>
</dbReference>
<dbReference type="GO" id="GO:0003684">
    <property type="term" value="F:damaged DNA binding"/>
    <property type="evidence" value="ECO:0007669"/>
    <property type="project" value="InterPro"/>
</dbReference>
<keyword evidence="2 12" id="KW-0547">Nucleotide-binding</keyword>
<feature type="short sequence motif" description="RadA KNRFG motif" evidence="12">
    <location>
        <begin position="253"/>
        <end position="257"/>
    </location>
</feature>
<dbReference type="Pfam" id="PF18073">
    <property type="entry name" value="Zn_ribbon_LapB"/>
    <property type="match status" value="1"/>
</dbReference>
<comment type="similarity">
    <text evidence="12 14">Belongs to the RecA family. RadA subfamily.</text>
</comment>
<keyword evidence="1 12" id="KW-0479">Metal-binding</keyword>
<comment type="function">
    <text evidence="12">Plays a role in repairing double-strand DNA breaks, probably involving stabilizing or processing branched DNA or blocked replication forks.</text>
</comment>
<protein>
    <recommendedName>
        <fullName evidence="12 13">DNA repair protein RadA</fullName>
    </recommendedName>
</protein>
<evidence type="ECO:0000259" key="15">
    <source>
        <dbReference type="PROSITE" id="PS50162"/>
    </source>
</evidence>
<dbReference type="Pfam" id="PF13481">
    <property type="entry name" value="AAA_25"/>
    <property type="match status" value="1"/>
</dbReference>
<keyword evidence="9 12" id="KW-0238">DNA-binding</keyword>
<dbReference type="EMBL" id="SLZQ01000001">
    <property type="protein sequence ID" value="TCS39224.1"/>
    <property type="molecule type" value="Genomic_DNA"/>
</dbReference>
<accession>A0A4R3I1Y7</accession>
<dbReference type="GO" id="GO:0005829">
    <property type="term" value="C:cytosol"/>
    <property type="evidence" value="ECO:0007669"/>
    <property type="project" value="TreeGrafter"/>
</dbReference>
<evidence type="ECO:0000313" key="16">
    <source>
        <dbReference type="EMBL" id="TCS39224.1"/>
    </source>
</evidence>
<evidence type="ECO:0000256" key="7">
    <source>
        <dbReference type="ARBA" id="ARBA00022840"/>
    </source>
</evidence>
<keyword evidence="4 14" id="KW-0863">Zinc-finger</keyword>
<evidence type="ECO:0000256" key="3">
    <source>
        <dbReference type="ARBA" id="ARBA00022763"/>
    </source>
</evidence>
<evidence type="ECO:0000256" key="1">
    <source>
        <dbReference type="ARBA" id="ARBA00022723"/>
    </source>
</evidence>
<dbReference type="Gene3D" id="3.40.50.300">
    <property type="entry name" value="P-loop containing nucleotide triphosphate hydrolases"/>
    <property type="match status" value="1"/>
</dbReference>
<dbReference type="Proteomes" id="UP000295382">
    <property type="component" value="Unassembled WGS sequence"/>
</dbReference>
<dbReference type="SUPFAM" id="SSF54211">
    <property type="entry name" value="Ribosomal protein S5 domain 2-like"/>
    <property type="match status" value="1"/>
</dbReference>
<dbReference type="InterPro" id="IPR014721">
    <property type="entry name" value="Ribsml_uS5_D2-typ_fold_subgr"/>
</dbReference>
<dbReference type="SUPFAM" id="SSF52540">
    <property type="entry name" value="P-loop containing nucleoside triphosphate hydrolases"/>
    <property type="match status" value="1"/>
</dbReference>
<comment type="function">
    <text evidence="14">DNA-dependent ATPase involved in processing of recombination intermediates, plays a role in repairing DNA breaks. Stimulates the branch migration of RecA-mediated strand transfer reactions, allowing the 3' invading strand to extend heteroduplex DNA faster. Binds ssDNA in the presence of ADP but not other nucleotides, has ATPase activity that is stimulated by ssDNA and various branched DNA structures, but inhibited by SSB. Does not have RecA's homology-searching function.</text>
</comment>
<evidence type="ECO:0000256" key="12">
    <source>
        <dbReference type="HAMAP-Rule" id="MF_01498"/>
    </source>
</evidence>
<evidence type="ECO:0000256" key="9">
    <source>
        <dbReference type="ARBA" id="ARBA00023125"/>
    </source>
</evidence>
<dbReference type="SMART" id="SM00382">
    <property type="entry name" value="AAA"/>
    <property type="match status" value="1"/>
</dbReference>
<dbReference type="CDD" id="cd01121">
    <property type="entry name" value="RadA_SMS_N"/>
    <property type="match status" value="1"/>
</dbReference>
<dbReference type="FunFam" id="3.40.50.300:FF:000050">
    <property type="entry name" value="DNA repair protein RadA"/>
    <property type="match status" value="1"/>
</dbReference>
<dbReference type="GO" id="GO:0004252">
    <property type="term" value="F:serine-type endopeptidase activity"/>
    <property type="evidence" value="ECO:0007669"/>
    <property type="project" value="InterPro"/>
</dbReference>
<evidence type="ECO:0000256" key="13">
    <source>
        <dbReference type="NCBIfam" id="TIGR00416"/>
    </source>
</evidence>
<keyword evidence="3 12" id="KW-0227">DNA damage</keyword>
<dbReference type="HAMAP" id="MF_01498">
    <property type="entry name" value="RadA_bact"/>
    <property type="match status" value="1"/>
</dbReference>
<dbReference type="GO" id="GO:0006508">
    <property type="term" value="P:proteolysis"/>
    <property type="evidence" value="ECO:0007669"/>
    <property type="project" value="InterPro"/>
</dbReference>
<dbReference type="GO" id="GO:0008270">
    <property type="term" value="F:zinc ion binding"/>
    <property type="evidence" value="ECO:0007669"/>
    <property type="project" value="UniProtKB-KW"/>
</dbReference>
<organism evidence="16 17">
    <name type="scientific">Paucimonas lemoignei</name>
    <name type="common">Pseudomonas lemoignei</name>
    <dbReference type="NCBI Taxonomy" id="29443"/>
    <lineage>
        <taxon>Bacteria</taxon>
        <taxon>Pseudomonadati</taxon>
        <taxon>Pseudomonadota</taxon>
        <taxon>Betaproteobacteria</taxon>
        <taxon>Burkholderiales</taxon>
        <taxon>Burkholderiaceae</taxon>
        <taxon>Paucimonas</taxon>
    </lineage>
</organism>
<dbReference type="OrthoDB" id="9803906at2"/>
<feature type="binding site" evidence="12">
    <location>
        <begin position="97"/>
        <end position="104"/>
    </location>
    <ligand>
        <name>ATP</name>
        <dbReference type="ChEBI" id="CHEBI:30616"/>
    </ligand>
</feature>
<keyword evidence="7 12" id="KW-0067">ATP-binding</keyword>
<dbReference type="AlphaFoldDB" id="A0A4R3I1Y7"/>
<evidence type="ECO:0000256" key="10">
    <source>
        <dbReference type="ARBA" id="ARBA00023204"/>
    </source>
</evidence>
<keyword evidence="8 12" id="KW-0346">Stress response</keyword>
<evidence type="ECO:0000256" key="5">
    <source>
        <dbReference type="ARBA" id="ARBA00022801"/>
    </source>
</evidence>
<evidence type="ECO:0000256" key="14">
    <source>
        <dbReference type="RuleBase" id="RU003555"/>
    </source>
</evidence>
<dbReference type="InterPro" id="IPR003593">
    <property type="entry name" value="AAA+_ATPase"/>
</dbReference>
<dbReference type="GO" id="GO:0005524">
    <property type="term" value="F:ATP binding"/>
    <property type="evidence" value="ECO:0007669"/>
    <property type="project" value="UniProtKB-UniRule"/>
</dbReference>
<comment type="caution">
    <text evidence="16">The sequence shown here is derived from an EMBL/GenBank/DDBJ whole genome shotgun (WGS) entry which is preliminary data.</text>
</comment>
<dbReference type="PRINTS" id="PR01874">
    <property type="entry name" value="DNAREPAIRADA"/>
</dbReference>
<dbReference type="PROSITE" id="PS50162">
    <property type="entry name" value="RECA_2"/>
    <property type="match status" value="1"/>
</dbReference>
<sequence length="457" mass="48521">MAKAKTNYTCTECGGVTAKWAGQCPNCGQWNTLVETVVESGVNRFSSQPQGLAQATPVLTLADIEAADVPRFSTGIEEFDRVLGGGLVAGGVVLIGGDPGIGKSTLLLQALANLSRVKKVLYVSGEESGAQIALRAKRLAVEAQELKLQAEIQLEKILATLAEHKPQVAVIDSIQTLYSDALTSAPGSVAQVRECAAQLTRVAKQSGITIIMVGHVTKEGALAGPRVLEHIVDTVLYFEGDTHSSFRLVRAFKNRFGAVNELGVFAMTEKGLKGVSNPSALFLSQHDNQVAGSCVMVTQEGTRPLLVEIQALVDTSHVPNARRLSVGLEQNRLAMLLAVLHRHAGVAAFDQDVFINAVGGVKITEPAADLAVLLAIQSSMRNKPLPRGLAVFGEVGLAGEIRPAPRGQERLKEAAKLGFSIAMIPKANAPKQKIEGLTIIGVERIDEALDKIRNTDL</sequence>
<dbReference type="PANTHER" id="PTHR32472">
    <property type="entry name" value="DNA REPAIR PROTEIN RADA"/>
    <property type="match status" value="1"/>
</dbReference>
<evidence type="ECO:0000256" key="11">
    <source>
        <dbReference type="ARBA" id="ARBA00025580"/>
    </source>
</evidence>
<dbReference type="Gene3D" id="3.30.230.10">
    <property type="match status" value="1"/>
</dbReference>
<dbReference type="InterPro" id="IPR004504">
    <property type="entry name" value="DNA_repair_RadA"/>
</dbReference>
<dbReference type="RefSeq" id="WP_132256422.1">
    <property type="nucleotide sequence ID" value="NZ_SLZQ01000001.1"/>
</dbReference>
<dbReference type="NCBIfam" id="TIGR00416">
    <property type="entry name" value="sms"/>
    <property type="match status" value="1"/>
</dbReference>
<comment type="domain">
    <text evidence="12">The middle region has homology to RecA with ATPase motifs including the RadA KNRFG motif, while the C-terminus is homologous to Lon protease.</text>
</comment>
<dbReference type="InterPro" id="IPR020568">
    <property type="entry name" value="Ribosomal_Su5_D2-typ_SF"/>
</dbReference>
<dbReference type="GO" id="GO:0004176">
    <property type="term" value="F:ATP-dependent peptidase activity"/>
    <property type="evidence" value="ECO:0007669"/>
    <property type="project" value="InterPro"/>
</dbReference>
<dbReference type="PANTHER" id="PTHR32472:SF10">
    <property type="entry name" value="DNA REPAIR PROTEIN RADA-LIKE PROTEIN"/>
    <property type="match status" value="1"/>
</dbReference>
<name>A0A4R3I1Y7_PAULE</name>
<dbReference type="Pfam" id="PF05362">
    <property type="entry name" value="Lon_C"/>
    <property type="match status" value="1"/>
</dbReference>
<keyword evidence="10 12" id="KW-0234">DNA repair</keyword>
<evidence type="ECO:0000256" key="2">
    <source>
        <dbReference type="ARBA" id="ARBA00022741"/>
    </source>
</evidence>
<dbReference type="InterPro" id="IPR027417">
    <property type="entry name" value="P-loop_NTPase"/>
</dbReference>
<dbReference type="GO" id="GO:0000725">
    <property type="term" value="P:recombinational repair"/>
    <property type="evidence" value="ECO:0007669"/>
    <property type="project" value="UniProtKB-UniRule"/>
</dbReference>